<sequence>MADNTIAVDSDGTEQDRLDIVHHICGLLLGGRLHTAPINPNPQKILDIGTGTGIWAIDAGEVPPNVQFQIDDAENEWTWAKDTFDLIHIRHLNGSIKDWSAFLKQVYKHLKPGGYVYLHEYDVDLFSDDGTYTDKLFLFRYYALLNEAAAKSGRAFKPGAGMKRFFNDAGFDDVHYDMKKCPFGTWPADPKQKEIGAFCLLTAENAFEAFSLALLTRVLEMPIEDVQKLIEGTKKDSRNRKIHSYSKQ</sequence>
<reference evidence="1 2" key="1">
    <citation type="submission" date="2024-02" db="EMBL/GenBank/DDBJ databases">
        <title>Discinaceae phylogenomics.</title>
        <authorList>
            <person name="Dirks A.C."/>
            <person name="James T.Y."/>
        </authorList>
    </citation>
    <scope>NUCLEOTIDE SEQUENCE [LARGE SCALE GENOMIC DNA]</scope>
    <source>
        <strain evidence="1 2">ACD0624</strain>
    </source>
</reference>
<gene>
    <name evidence="1" type="ORF">Q9L58_009830</name>
</gene>
<accession>A0ABR3G5S3</accession>
<dbReference type="Proteomes" id="UP001447188">
    <property type="component" value="Unassembled WGS sequence"/>
</dbReference>
<dbReference type="PANTHER" id="PTHR43591:SF10">
    <property type="entry name" value="ABC TRANSMEMBRANE TYPE-1 DOMAIN-CONTAINING PROTEIN-RELATED"/>
    <property type="match status" value="1"/>
</dbReference>
<dbReference type="InterPro" id="IPR029063">
    <property type="entry name" value="SAM-dependent_MTases_sf"/>
</dbReference>
<evidence type="ECO:0000313" key="2">
    <source>
        <dbReference type="Proteomes" id="UP001447188"/>
    </source>
</evidence>
<dbReference type="Gene3D" id="3.40.50.150">
    <property type="entry name" value="Vaccinia Virus protein VP39"/>
    <property type="match status" value="1"/>
</dbReference>
<keyword evidence="2" id="KW-1185">Reference proteome</keyword>
<dbReference type="Pfam" id="PF13489">
    <property type="entry name" value="Methyltransf_23"/>
    <property type="match status" value="1"/>
</dbReference>
<dbReference type="SUPFAM" id="SSF53335">
    <property type="entry name" value="S-adenosyl-L-methionine-dependent methyltransferases"/>
    <property type="match status" value="1"/>
</dbReference>
<proteinExistence type="predicted"/>
<organism evidence="1 2">
    <name type="scientific">Discina gigas</name>
    <dbReference type="NCBI Taxonomy" id="1032678"/>
    <lineage>
        <taxon>Eukaryota</taxon>
        <taxon>Fungi</taxon>
        <taxon>Dikarya</taxon>
        <taxon>Ascomycota</taxon>
        <taxon>Pezizomycotina</taxon>
        <taxon>Pezizomycetes</taxon>
        <taxon>Pezizales</taxon>
        <taxon>Discinaceae</taxon>
        <taxon>Discina</taxon>
    </lineage>
</organism>
<protein>
    <submittedName>
        <fullName evidence="1">Uncharacterized protein</fullName>
    </submittedName>
</protein>
<comment type="caution">
    <text evidence="1">The sequence shown here is derived from an EMBL/GenBank/DDBJ whole genome shotgun (WGS) entry which is preliminary data.</text>
</comment>
<name>A0ABR3G5S3_9PEZI</name>
<evidence type="ECO:0000313" key="1">
    <source>
        <dbReference type="EMBL" id="KAL0631299.1"/>
    </source>
</evidence>
<dbReference type="PANTHER" id="PTHR43591">
    <property type="entry name" value="METHYLTRANSFERASE"/>
    <property type="match status" value="1"/>
</dbReference>
<dbReference type="CDD" id="cd02440">
    <property type="entry name" value="AdoMet_MTases"/>
    <property type="match status" value="1"/>
</dbReference>
<dbReference type="EMBL" id="JBBBZM010000268">
    <property type="protein sequence ID" value="KAL0631299.1"/>
    <property type="molecule type" value="Genomic_DNA"/>
</dbReference>